<name>A0ABU6J8S7_9BURK</name>
<dbReference type="Gene3D" id="3.20.20.70">
    <property type="entry name" value="Aldolase class I"/>
    <property type="match status" value="1"/>
</dbReference>
<dbReference type="RefSeq" id="WP_326506632.1">
    <property type="nucleotide sequence ID" value="NZ_JAWIIV010000008.1"/>
</dbReference>
<reference evidence="1 2" key="1">
    <citation type="submission" date="2023-10" db="EMBL/GenBank/DDBJ databases">
        <title>Noviherbaspirillum sp. CPCC 100848 genome assembly.</title>
        <authorList>
            <person name="Li X.Y."/>
            <person name="Fang X.M."/>
        </authorList>
    </citation>
    <scope>NUCLEOTIDE SEQUENCE [LARGE SCALE GENOMIC DNA]</scope>
    <source>
        <strain evidence="1 2">CPCC 100848</strain>
    </source>
</reference>
<protein>
    <submittedName>
        <fullName evidence="1">Uncharacterized protein</fullName>
    </submittedName>
</protein>
<dbReference type="EMBL" id="JAWIIV010000008">
    <property type="protein sequence ID" value="MEC4719923.1"/>
    <property type="molecule type" value="Genomic_DNA"/>
</dbReference>
<dbReference type="InterPro" id="IPR013785">
    <property type="entry name" value="Aldolase_TIM"/>
</dbReference>
<dbReference type="SUPFAM" id="SSF51569">
    <property type="entry name" value="Aldolase"/>
    <property type="match status" value="1"/>
</dbReference>
<dbReference type="Proteomes" id="UP001352263">
    <property type="component" value="Unassembled WGS sequence"/>
</dbReference>
<evidence type="ECO:0000313" key="2">
    <source>
        <dbReference type="Proteomes" id="UP001352263"/>
    </source>
</evidence>
<gene>
    <name evidence="1" type="ORF">RY831_12245</name>
</gene>
<organism evidence="1 2">
    <name type="scientific">Noviherbaspirillum album</name>
    <dbReference type="NCBI Taxonomy" id="3080276"/>
    <lineage>
        <taxon>Bacteria</taxon>
        <taxon>Pseudomonadati</taxon>
        <taxon>Pseudomonadota</taxon>
        <taxon>Betaproteobacteria</taxon>
        <taxon>Burkholderiales</taxon>
        <taxon>Oxalobacteraceae</taxon>
        <taxon>Noviherbaspirillum</taxon>
    </lineage>
</organism>
<proteinExistence type="predicted"/>
<evidence type="ECO:0000313" key="1">
    <source>
        <dbReference type="EMBL" id="MEC4719923.1"/>
    </source>
</evidence>
<sequence>MEGKSEANAFDVIRQRSILDLFVKMAALIDAGELTHARRIFYKLRPAIDALFAEPNPGALKAAAAVTKQARALSDLMFD</sequence>
<keyword evidence="2" id="KW-1185">Reference proteome</keyword>
<comment type="caution">
    <text evidence="1">The sequence shown here is derived from an EMBL/GenBank/DDBJ whole genome shotgun (WGS) entry which is preliminary data.</text>
</comment>
<accession>A0ABU6J8S7</accession>